<evidence type="ECO:0000313" key="2">
    <source>
        <dbReference type="EMBL" id="NIA70041.1"/>
    </source>
</evidence>
<gene>
    <name evidence="2" type="ORF">HBA54_15660</name>
</gene>
<organism evidence="2 3">
    <name type="scientific">Pelagibius litoralis</name>
    <dbReference type="NCBI Taxonomy" id="374515"/>
    <lineage>
        <taxon>Bacteria</taxon>
        <taxon>Pseudomonadati</taxon>
        <taxon>Pseudomonadota</taxon>
        <taxon>Alphaproteobacteria</taxon>
        <taxon>Rhodospirillales</taxon>
        <taxon>Rhodovibrionaceae</taxon>
        <taxon>Pelagibius</taxon>
    </lineage>
</organism>
<dbReference type="Pfam" id="PF00583">
    <property type="entry name" value="Acetyltransf_1"/>
    <property type="match status" value="1"/>
</dbReference>
<sequence>MTEVTVKRLSAGETETAGALFSMMAAVFEEESEDLSPGYVERLLGRDDFWAMAAFMGGELVGGLTAHTLPLTRLEVSEVFIFDLAVRPVAQRKGVGRHLVEALRHAAGAAGIQVVFVPADNEDLHALDFYRALGGEAAPVTIFTFTGR</sequence>
<accession>A0A967EZ21</accession>
<dbReference type="Gene3D" id="3.40.630.30">
    <property type="match status" value="1"/>
</dbReference>
<dbReference type="SUPFAM" id="SSF55729">
    <property type="entry name" value="Acyl-CoA N-acyltransferases (Nat)"/>
    <property type="match status" value="1"/>
</dbReference>
<dbReference type="InterPro" id="IPR000182">
    <property type="entry name" value="GNAT_dom"/>
</dbReference>
<dbReference type="RefSeq" id="WP_167226267.1">
    <property type="nucleotide sequence ID" value="NZ_JAAQPH010000012.1"/>
</dbReference>
<name>A0A967EZ21_9PROT</name>
<dbReference type="Proteomes" id="UP000761264">
    <property type="component" value="Unassembled WGS sequence"/>
</dbReference>
<comment type="caution">
    <text evidence="2">The sequence shown here is derived from an EMBL/GenBank/DDBJ whole genome shotgun (WGS) entry which is preliminary data.</text>
</comment>
<feature type="domain" description="N-acetyltransferase" evidence="1">
    <location>
        <begin position="4"/>
        <end position="148"/>
    </location>
</feature>
<dbReference type="EMBL" id="JAAQPH010000012">
    <property type="protein sequence ID" value="NIA70041.1"/>
    <property type="molecule type" value="Genomic_DNA"/>
</dbReference>
<keyword evidence="3" id="KW-1185">Reference proteome</keyword>
<evidence type="ECO:0000259" key="1">
    <source>
        <dbReference type="PROSITE" id="PS51186"/>
    </source>
</evidence>
<protein>
    <submittedName>
        <fullName evidence="2">GNAT family N-acetyltransferase</fullName>
    </submittedName>
</protein>
<dbReference type="CDD" id="cd04301">
    <property type="entry name" value="NAT_SF"/>
    <property type="match status" value="1"/>
</dbReference>
<dbReference type="InterPro" id="IPR016181">
    <property type="entry name" value="Acyl_CoA_acyltransferase"/>
</dbReference>
<dbReference type="GO" id="GO:0016747">
    <property type="term" value="F:acyltransferase activity, transferring groups other than amino-acyl groups"/>
    <property type="evidence" value="ECO:0007669"/>
    <property type="project" value="InterPro"/>
</dbReference>
<evidence type="ECO:0000313" key="3">
    <source>
        <dbReference type="Proteomes" id="UP000761264"/>
    </source>
</evidence>
<dbReference type="PROSITE" id="PS51186">
    <property type="entry name" value="GNAT"/>
    <property type="match status" value="1"/>
</dbReference>
<reference evidence="2" key="1">
    <citation type="submission" date="2020-03" db="EMBL/GenBank/DDBJ databases">
        <title>Genome of Pelagibius litoralis DSM 21314T.</title>
        <authorList>
            <person name="Wang G."/>
        </authorList>
    </citation>
    <scope>NUCLEOTIDE SEQUENCE</scope>
    <source>
        <strain evidence="2">DSM 21314</strain>
    </source>
</reference>
<proteinExistence type="predicted"/>
<dbReference type="AlphaFoldDB" id="A0A967EZ21"/>